<evidence type="ECO:0000256" key="4">
    <source>
        <dbReference type="ARBA" id="ARBA00022763"/>
    </source>
</evidence>
<feature type="compositionally biased region" description="Basic and acidic residues" evidence="12">
    <location>
        <begin position="312"/>
        <end position="328"/>
    </location>
</feature>
<proteinExistence type="inferred from homology"/>
<dbReference type="InterPro" id="IPR049730">
    <property type="entry name" value="SNF2/RAD54-like_C"/>
</dbReference>
<feature type="domain" description="Helicase C-terminal" evidence="14">
    <location>
        <begin position="780"/>
        <end position="939"/>
    </location>
</feature>
<dbReference type="SMART" id="SM00487">
    <property type="entry name" value="DEXDc"/>
    <property type="match status" value="1"/>
</dbReference>
<feature type="region of interest" description="Disordered" evidence="12">
    <location>
        <begin position="1247"/>
        <end position="1270"/>
    </location>
</feature>
<evidence type="ECO:0000256" key="12">
    <source>
        <dbReference type="SAM" id="MobiDB-lite"/>
    </source>
</evidence>
<dbReference type="SUPFAM" id="SSF52540">
    <property type="entry name" value="P-loop containing nucleoside triphosphate hydrolases"/>
    <property type="match status" value="2"/>
</dbReference>
<dbReference type="RefSeq" id="XP_002736872.2">
    <property type="nucleotide sequence ID" value="XM_002736826.2"/>
</dbReference>
<feature type="coiled-coil region" evidence="11">
    <location>
        <begin position="71"/>
        <end position="142"/>
    </location>
</feature>
<keyword evidence="7" id="KW-0067">ATP-binding</keyword>
<name>A0ABM0GT96_SACKO</name>
<dbReference type="InterPro" id="IPR038718">
    <property type="entry name" value="SNF2-like_sf"/>
</dbReference>
<feature type="compositionally biased region" description="Polar residues" evidence="12">
    <location>
        <begin position="1021"/>
        <end position="1030"/>
    </location>
</feature>
<dbReference type="InterPro" id="IPR014001">
    <property type="entry name" value="Helicase_ATP-bd"/>
</dbReference>
<dbReference type="InterPro" id="IPR001650">
    <property type="entry name" value="Helicase_C-like"/>
</dbReference>
<organism evidence="15 16">
    <name type="scientific">Saccoglossus kowalevskii</name>
    <name type="common">Acorn worm</name>
    <dbReference type="NCBI Taxonomy" id="10224"/>
    <lineage>
        <taxon>Eukaryota</taxon>
        <taxon>Metazoa</taxon>
        <taxon>Hemichordata</taxon>
        <taxon>Enteropneusta</taxon>
        <taxon>Harrimaniidae</taxon>
        <taxon>Saccoglossus</taxon>
    </lineage>
</organism>
<keyword evidence="11" id="KW-0175">Coiled coil</keyword>
<dbReference type="InterPro" id="IPR058951">
    <property type="entry name" value="WHD_Rad26_CSB-like"/>
</dbReference>
<feature type="compositionally biased region" description="Acidic residues" evidence="12">
    <location>
        <begin position="352"/>
        <end position="370"/>
    </location>
</feature>
<dbReference type="GeneID" id="100378577"/>
<dbReference type="InterPro" id="IPR000330">
    <property type="entry name" value="SNF2_N"/>
</dbReference>
<keyword evidence="3" id="KW-0547">Nucleotide-binding</keyword>
<dbReference type="Gene3D" id="3.40.50.300">
    <property type="entry name" value="P-loop containing nucleotide triphosphate hydrolases"/>
    <property type="match status" value="1"/>
</dbReference>
<evidence type="ECO:0000256" key="6">
    <source>
        <dbReference type="ARBA" id="ARBA00022806"/>
    </source>
</evidence>
<reference evidence="16" key="1">
    <citation type="submission" date="2025-08" db="UniProtKB">
        <authorList>
            <consortium name="RefSeq"/>
        </authorList>
    </citation>
    <scope>IDENTIFICATION</scope>
    <source>
        <tissue evidence="16">Testes</tissue>
    </source>
</reference>
<keyword evidence="9" id="KW-0234">DNA repair</keyword>
<evidence type="ECO:0000259" key="14">
    <source>
        <dbReference type="PROSITE" id="PS51194"/>
    </source>
</evidence>
<evidence type="ECO:0000256" key="9">
    <source>
        <dbReference type="ARBA" id="ARBA00023204"/>
    </source>
</evidence>
<evidence type="ECO:0000256" key="3">
    <source>
        <dbReference type="ARBA" id="ARBA00022741"/>
    </source>
</evidence>
<feature type="region of interest" description="Disordered" evidence="12">
    <location>
        <begin position="258"/>
        <end position="372"/>
    </location>
</feature>
<dbReference type="SMART" id="SM00490">
    <property type="entry name" value="HELICc"/>
    <property type="match status" value="1"/>
</dbReference>
<evidence type="ECO:0000256" key="8">
    <source>
        <dbReference type="ARBA" id="ARBA00023125"/>
    </source>
</evidence>
<comment type="similarity">
    <text evidence="2">Belongs to the SNF2/RAD54 helicase family.</text>
</comment>
<feature type="compositionally biased region" description="Acidic residues" evidence="12">
    <location>
        <begin position="150"/>
        <end position="161"/>
    </location>
</feature>
<dbReference type="InterPro" id="IPR059240">
    <property type="entry name" value="cc_ERCC-6_N"/>
</dbReference>
<dbReference type="PANTHER" id="PTHR45629">
    <property type="entry name" value="SNF2/RAD54 FAMILY MEMBER"/>
    <property type="match status" value="1"/>
</dbReference>
<dbReference type="PANTHER" id="PTHR45629:SF7">
    <property type="entry name" value="DNA EXCISION REPAIR PROTEIN ERCC-6-RELATED"/>
    <property type="match status" value="1"/>
</dbReference>
<dbReference type="PROSITE" id="PS51194">
    <property type="entry name" value="HELICASE_CTER"/>
    <property type="match status" value="1"/>
</dbReference>
<accession>A0ABM0GT96</accession>
<dbReference type="InterPro" id="IPR027417">
    <property type="entry name" value="P-loop_NTPase"/>
</dbReference>
<dbReference type="Pfam" id="PF00271">
    <property type="entry name" value="Helicase_C"/>
    <property type="match status" value="1"/>
</dbReference>
<evidence type="ECO:0000256" key="1">
    <source>
        <dbReference type="ARBA" id="ARBA00004123"/>
    </source>
</evidence>
<evidence type="ECO:0000256" key="10">
    <source>
        <dbReference type="ARBA" id="ARBA00023242"/>
    </source>
</evidence>
<dbReference type="CDD" id="cd21397">
    <property type="entry name" value="cc_ERCC-6_N"/>
    <property type="match status" value="1"/>
</dbReference>
<dbReference type="Proteomes" id="UP000694865">
    <property type="component" value="Unplaced"/>
</dbReference>
<keyword evidence="10" id="KW-0539">Nucleus</keyword>
<protein>
    <submittedName>
        <fullName evidence="16">DNA excision repair protein ERCC-6-like</fullName>
    </submittedName>
</protein>
<dbReference type="CDD" id="cd18000">
    <property type="entry name" value="DEXHc_ERCC6"/>
    <property type="match status" value="1"/>
</dbReference>
<evidence type="ECO:0000313" key="15">
    <source>
        <dbReference type="Proteomes" id="UP000694865"/>
    </source>
</evidence>
<gene>
    <name evidence="16" type="primary">LOC100378577</name>
</gene>
<keyword evidence="5" id="KW-0378">Hydrolase</keyword>
<feature type="compositionally biased region" description="Polar residues" evidence="12">
    <location>
        <begin position="215"/>
        <end position="225"/>
    </location>
</feature>
<sequence>MNNPEEVSTSGYKNKSVLHIDTALIPQVPSSQQSEELRGLNVDVYSHAEFEQNVLQQVDDAIIEREREFEIQHAEKELESVLDDIRLTKQDLSHIKKVLSNIASHTVNKETQRRLISVKKQKDNKQRQLKKLRAKQKKFLAKINGTVVDLEESDSSDEGGDNEMSAYNSLLRGPGTSGNSQQETEQERLIRLGEMTPFGNQVKKKVKKTDDPSKIKNSNKLTVQSNEKKIKKKQKSSLDTPEEFKDEIDDRQVAFLENRRNRSPLNLDKLEKSEKRRKRKNKDFIPNWESGSDDDCYSDYHDDKDDDDEYIPDEKELKASWKSEDYRISKTLKNGNATKEPSPRKRRKKVDDEDEDWDEEEDDDDDDDSGSELIKQSKNQMMKKLIDDANEDMYHKRLKRQKKEKLMKKKARIDAGESESDEDVDDYRFEGGLKIPGQVWCKLYKYQKTGVKWLWELHCQQTGGIVGDEMGLGKTIQIISFLSGLKYSKLQIKGDKYIGLGPVLIVCPTTVMHQWVREFHTWYPDFRVAIFHDSGSYSGSKASLVYDIVKSRGVLVTSYAAVRIQQDMLLRYQWDYVILDEGHKIRNPDADVTQACKQFRTPHRIILSGSPMQNNLRELWSLFDFVFPGKLGTLPVFMQEFSVPITMGGYSNASDVQVQTAYKCACVLRDTINPYLLRRMKQDVKVNLNLPDKNEQVLFCRLTPEQVDVYKEYIDSGECHAILTGRYKVFAGLITLRKICNHPDISTGGPRVLKGDYEHDDDIPEEMRYGYWKKSGKLIVIESLLKLWKKQGHRVLLFTQSKQMLDILDSFVTSRGYNYMRMDGSTPISSRQPAVNRFNQDKSVFVFLLTTRVGGLGVNLIGADRVVIYDPDWNPSTDMQARERAWRIGQNKQVTIYRLLTSGTIEEKIYHRQIFKQFLTNRVLKDPKQRRFFKTNDLHELFTLTSQDTKQGTETHAIFAGTGSDITINLKKSKIRRSHSNQQLCEERNKQSSPILHRSLTAPGSLKKLDEIHTAELGDNDTLNSATQSTEEMHQEPKAEKDGIVLEGAVLSGDSKAANSVLPGDSECGKTVLPADSKHRLIKKVLSNDVTTAKHHRKDIERQHRHGHKPDRHFVSPKHGKKKRKRRNVFEGKKIAYLDHHDTYHHGNDDDKEERHDDYVLAKLFKKSGVHSALQHDNVIESANPDFLLVEGEANRVAKEATKALKLSRKRCRQLPVGVPTWTGQSGAAGAPKAIKPRFGQKSNFTLAGLGKGGSNSRGSSSITADKKSKQSSMFGKKKLFNGEVCGTVESTSQAAALPASTDLLTKMRERNNVVVNNANAGDNSSSDEDTSARPLPIRARTDRDELIEDIRNFIAFQGSIDGQATTKEILKEFEHQLPSNDSAIFKAMLQQICTFYRQNNGIGLWKLKPEFR</sequence>
<dbReference type="InterPro" id="IPR050496">
    <property type="entry name" value="SNF2_RAD54_helicase_repair"/>
</dbReference>
<evidence type="ECO:0000256" key="5">
    <source>
        <dbReference type="ARBA" id="ARBA00022801"/>
    </source>
</evidence>
<evidence type="ECO:0000256" key="11">
    <source>
        <dbReference type="SAM" id="Coils"/>
    </source>
</evidence>
<dbReference type="CDD" id="cd18793">
    <property type="entry name" value="SF2_C_SNF"/>
    <property type="match status" value="1"/>
</dbReference>
<feature type="region of interest" description="Disordered" evidence="12">
    <location>
        <begin position="1090"/>
        <end position="1128"/>
    </location>
</feature>
<evidence type="ECO:0000313" key="16">
    <source>
        <dbReference type="RefSeq" id="XP_002736872.2"/>
    </source>
</evidence>
<keyword evidence="15" id="KW-1185">Reference proteome</keyword>
<dbReference type="Pfam" id="PF25875">
    <property type="entry name" value="WHD_Rad26_CSB"/>
    <property type="match status" value="1"/>
</dbReference>
<evidence type="ECO:0000256" key="2">
    <source>
        <dbReference type="ARBA" id="ARBA00007025"/>
    </source>
</evidence>
<feature type="region of interest" description="Disordered" evidence="12">
    <location>
        <begin position="150"/>
        <end position="245"/>
    </location>
</feature>
<dbReference type="Gene3D" id="3.40.50.10810">
    <property type="entry name" value="Tandem AAA-ATPase domain"/>
    <property type="match status" value="1"/>
</dbReference>
<keyword evidence="4" id="KW-0227">DNA damage</keyword>
<feature type="region of interest" description="Disordered" evidence="12">
    <location>
        <begin position="1017"/>
        <end position="1039"/>
    </location>
</feature>
<dbReference type="PROSITE" id="PS51192">
    <property type="entry name" value="HELICASE_ATP_BIND_1"/>
    <property type="match status" value="1"/>
</dbReference>
<evidence type="ECO:0000259" key="13">
    <source>
        <dbReference type="PROSITE" id="PS51192"/>
    </source>
</evidence>
<keyword evidence="6" id="KW-0347">Helicase</keyword>
<dbReference type="CDD" id="cd22254">
    <property type="entry name" value="CSB_WHD"/>
    <property type="match status" value="1"/>
</dbReference>
<comment type="subcellular location">
    <subcellularLocation>
        <location evidence="1">Nucleus</location>
    </subcellularLocation>
</comment>
<feature type="compositionally biased region" description="Basic residues" evidence="12">
    <location>
        <begin position="1093"/>
        <end position="1127"/>
    </location>
</feature>
<feature type="domain" description="Helicase ATP-binding" evidence="13">
    <location>
        <begin position="455"/>
        <end position="629"/>
    </location>
</feature>
<dbReference type="Pfam" id="PF00176">
    <property type="entry name" value="SNF2-rel_dom"/>
    <property type="match status" value="1"/>
</dbReference>
<evidence type="ECO:0000256" key="7">
    <source>
        <dbReference type="ARBA" id="ARBA00022840"/>
    </source>
</evidence>
<keyword evidence="8" id="KW-0238">DNA-binding</keyword>